<evidence type="ECO:0000313" key="2">
    <source>
        <dbReference type="EMBL" id="THG31921.1"/>
    </source>
</evidence>
<gene>
    <name evidence="2" type="ORF">E6C64_07715</name>
    <name evidence="1" type="ORF">E6C64_08570</name>
</gene>
<name>A0A4S4FNU8_9MICO</name>
<dbReference type="Pfam" id="PF03237">
    <property type="entry name" value="Terminase_6N"/>
    <property type="match status" value="1"/>
</dbReference>
<dbReference type="InterPro" id="IPR027417">
    <property type="entry name" value="P-loop_NTPase"/>
</dbReference>
<accession>A0A4S4FNU8</accession>
<evidence type="ECO:0000313" key="3">
    <source>
        <dbReference type="Proteomes" id="UP000309133"/>
    </source>
</evidence>
<proteinExistence type="predicted"/>
<sequence length="460" mass="52632">MFRVQRRAMPSLKVPDYTASDRQTAFHTAVADEKLYGGAAGGGKTAAIVAESITLALEYPGIPINLFRRTIPELNKTIRPELMKQTRDYMKAGHIVYHGQASAEYEGRSYVFENGSSITLNYLDNASDMFRYQGSEMPVIGVDELTQFPFDWIEYLQTRNRTSNAAWPVIFMAGTNPGGIGHGWVKKHYIDIGEWGKVQEIRLPDGSFTTRVFIPASLDDHPDERFRTDYNKQLQKISDPQLRKALRYGDWDMFAGQVFTEWSRRTHVVDPFAIPDHWKRWRSTDYGNHNSVGWFAEDPASEHVFMYREFRLDEYKTIDYKASVIKDLEAGEDIRYGMADPAIWNGSADHNDQQGKSIAELYEAAGVKWQPAVNDRKAGLEVVHKALQPMADGIPMLQVFSTCTSMITTLPDLPYDRHKVDDVDTGADDHDYDMLRYALMKSRISRKKPEIKRGAYRSRR</sequence>
<dbReference type="Proteomes" id="UP000309133">
    <property type="component" value="Unassembled WGS sequence"/>
</dbReference>
<dbReference type="Gene3D" id="3.30.420.280">
    <property type="match status" value="1"/>
</dbReference>
<keyword evidence="3" id="KW-1185">Reference proteome</keyword>
<dbReference type="AlphaFoldDB" id="A0A4S4FNU8"/>
<protein>
    <submittedName>
        <fullName evidence="2">Uncharacterized protein</fullName>
    </submittedName>
</protein>
<dbReference type="Gene3D" id="3.40.50.300">
    <property type="entry name" value="P-loop containing nucleotide triphosphate hydrolases"/>
    <property type="match status" value="1"/>
</dbReference>
<comment type="caution">
    <text evidence="2">The sequence shown here is derived from an EMBL/GenBank/DDBJ whole genome shotgun (WGS) entry which is preliminary data.</text>
</comment>
<evidence type="ECO:0000313" key="1">
    <source>
        <dbReference type="EMBL" id="THG30684.1"/>
    </source>
</evidence>
<dbReference type="EMBL" id="SSSM01000003">
    <property type="protein sequence ID" value="THG31921.1"/>
    <property type="molecule type" value="Genomic_DNA"/>
</dbReference>
<dbReference type="EMBL" id="SSSM01000004">
    <property type="protein sequence ID" value="THG30684.1"/>
    <property type="molecule type" value="Genomic_DNA"/>
</dbReference>
<organism evidence="2 3">
    <name type="scientific">Naasia lichenicola</name>
    <dbReference type="NCBI Taxonomy" id="2565933"/>
    <lineage>
        <taxon>Bacteria</taxon>
        <taxon>Bacillati</taxon>
        <taxon>Actinomycetota</taxon>
        <taxon>Actinomycetes</taxon>
        <taxon>Micrococcales</taxon>
        <taxon>Microbacteriaceae</taxon>
        <taxon>Naasia</taxon>
    </lineage>
</organism>
<reference evidence="2 3" key="1">
    <citation type="submission" date="2019-04" db="EMBL/GenBank/DDBJ databases">
        <authorList>
            <person name="Jiang L."/>
        </authorList>
    </citation>
    <scope>NUCLEOTIDE SEQUENCE [LARGE SCALE GENOMIC DNA]</scope>
    <source>
        <strain evidence="2 3">YIM 131853</strain>
    </source>
</reference>